<sequence>MNENLENSIDGLSTSCSSCCLSQNIIESLKQRIEKLEQNNFFEQHYSFCNDNLQKNDLNENLTNFKQLQETNQFLAEKTRDQHVIIQQNFQIQQMQSIIAEKDKQIRESETFVLNNQIKDKELEALRKEIKLFNEKYLEKLKENTQLNKKLDELKTEMSKIKEEFQLTLTELSKYKEENQDLSNKYLIEKSGNGKKFINNIFEEFKQKRLENDNLINKNLRECLSTETFSSSISQQQKFNNSSKYIADDVINYRTGQNNTFSEVYGFAKEDKNNLIGDENKNIFELNKKLNDKLEELNIEINKIKEEHQLTLTELSKYQRGIL</sequence>
<keyword evidence="2" id="KW-1185">Reference proteome</keyword>
<dbReference type="Proteomes" id="UP000095281">
    <property type="component" value="Unplaced"/>
</dbReference>
<name>A0A1I8BA61_MELHA</name>
<dbReference type="WBParaSite" id="MhA1_Contig1657.frz3.gene5">
    <property type="protein sequence ID" value="MhA1_Contig1657.frz3.gene5"/>
    <property type="gene ID" value="MhA1_Contig1657.frz3.gene5"/>
</dbReference>
<evidence type="ECO:0000313" key="3">
    <source>
        <dbReference type="WBParaSite" id="MhA1_Contig1657.frz3.gene5"/>
    </source>
</evidence>
<feature type="coiled-coil region" evidence="1">
    <location>
        <begin position="116"/>
        <end position="185"/>
    </location>
</feature>
<proteinExistence type="predicted"/>
<reference evidence="3" key="1">
    <citation type="submission" date="2016-11" db="UniProtKB">
        <authorList>
            <consortium name="WormBaseParasite"/>
        </authorList>
    </citation>
    <scope>IDENTIFICATION</scope>
</reference>
<feature type="coiled-coil region" evidence="1">
    <location>
        <begin position="280"/>
        <end position="314"/>
    </location>
</feature>
<evidence type="ECO:0000256" key="1">
    <source>
        <dbReference type="SAM" id="Coils"/>
    </source>
</evidence>
<dbReference type="AlphaFoldDB" id="A0A1I8BA61"/>
<keyword evidence="1" id="KW-0175">Coiled coil</keyword>
<protein>
    <submittedName>
        <fullName evidence="3">Uncharacterized protein</fullName>
    </submittedName>
</protein>
<organism evidence="2 3">
    <name type="scientific">Meloidogyne hapla</name>
    <name type="common">Root-knot nematode worm</name>
    <dbReference type="NCBI Taxonomy" id="6305"/>
    <lineage>
        <taxon>Eukaryota</taxon>
        <taxon>Metazoa</taxon>
        <taxon>Ecdysozoa</taxon>
        <taxon>Nematoda</taxon>
        <taxon>Chromadorea</taxon>
        <taxon>Rhabditida</taxon>
        <taxon>Tylenchina</taxon>
        <taxon>Tylenchomorpha</taxon>
        <taxon>Tylenchoidea</taxon>
        <taxon>Meloidogynidae</taxon>
        <taxon>Meloidogyninae</taxon>
        <taxon>Meloidogyne</taxon>
    </lineage>
</organism>
<accession>A0A1I8BA61</accession>
<evidence type="ECO:0000313" key="2">
    <source>
        <dbReference type="Proteomes" id="UP000095281"/>
    </source>
</evidence>